<dbReference type="OrthoDB" id="8613646at2"/>
<sequence>MIEHLNAEQTAELLGIAKSTFLRKYAVRPDFPDRIRISRKIMFWKRDEVEAWRNRHREQRPKI</sequence>
<dbReference type="RefSeq" id="WP_115308904.1">
    <property type="nucleotide sequence ID" value="NZ_UGJJ01000002.1"/>
</dbReference>
<keyword evidence="3" id="KW-1185">Reference proteome</keyword>
<dbReference type="EMBL" id="UGJJ01000003">
    <property type="protein sequence ID" value="STR03079.1"/>
    <property type="molecule type" value="Genomic_DNA"/>
</dbReference>
<gene>
    <name evidence="1" type="ORF">NCTC13336_01924</name>
    <name evidence="2" type="ORF">NCTC13336_01971</name>
</gene>
<protein>
    <submittedName>
        <fullName evidence="1">Predicted transcriptional regulator</fullName>
    </submittedName>
</protein>
<accession>A0A377R4Y0</accession>
<evidence type="ECO:0000313" key="1">
    <source>
        <dbReference type="EMBL" id="STR03032.1"/>
    </source>
</evidence>
<dbReference type="Proteomes" id="UP000254293">
    <property type="component" value="Unassembled WGS sequence"/>
</dbReference>
<evidence type="ECO:0000313" key="3">
    <source>
        <dbReference type="Proteomes" id="UP000254293"/>
    </source>
</evidence>
<dbReference type="AlphaFoldDB" id="A0A377R4Y0"/>
<organism evidence="1 3">
    <name type="scientific">Kingella potus</name>
    <dbReference type="NCBI Taxonomy" id="265175"/>
    <lineage>
        <taxon>Bacteria</taxon>
        <taxon>Pseudomonadati</taxon>
        <taxon>Pseudomonadota</taxon>
        <taxon>Betaproteobacteria</taxon>
        <taxon>Neisseriales</taxon>
        <taxon>Neisseriaceae</taxon>
        <taxon>Kingella</taxon>
    </lineage>
</organism>
<proteinExistence type="predicted"/>
<evidence type="ECO:0000313" key="2">
    <source>
        <dbReference type="EMBL" id="STR03079.1"/>
    </source>
</evidence>
<dbReference type="EMBL" id="UGJJ01000002">
    <property type="protein sequence ID" value="STR03032.1"/>
    <property type="molecule type" value="Genomic_DNA"/>
</dbReference>
<name>A0A377R4Y0_9NEIS</name>
<reference evidence="1 3" key="1">
    <citation type="submission" date="2018-06" db="EMBL/GenBank/DDBJ databases">
        <authorList>
            <consortium name="Pathogen Informatics"/>
            <person name="Doyle S."/>
        </authorList>
    </citation>
    <scope>NUCLEOTIDE SEQUENCE [LARGE SCALE GENOMIC DNA]</scope>
    <source>
        <strain evidence="1 3">NCTC13336</strain>
    </source>
</reference>